<dbReference type="AlphaFoldDB" id="A0A9P4MP54"/>
<evidence type="ECO:0000313" key="3">
    <source>
        <dbReference type="EMBL" id="KAF2154376.1"/>
    </source>
</evidence>
<feature type="chain" id="PRO_5040265315" description="SH3b domain-containing protein" evidence="2">
    <location>
        <begin position="41"/>
        <end position="233"/>
    </location>
</feature>
<feature type="region of interest" description="Disordered" evidence="1">
    <location>
        <begin position="147"/>
        <end position="166"/>
    </location>
</feature>
<feature type="signal peptide" evidence="2">
    <location>
        <begin position="1"/>
        <end position="40"/>
    </location>
</feature>
<evidence type="ECO:0000313" key="4">
    <source>
        <dbReference type="Proteomes" id="UP000799439"/>
    </source>
</evidence>
<evidence type="ECO:0008006" key="5">
    <source>
        <dbReference type="Google" id="ProtNLM"/>
    </source>
</evidence>
<name>A0A9P4MP54_9PEZI</name>
<gene>
    <name evidence="3" type="ORF">K461DRAFT_293031</name>
</gene>
<proteinExistence type="predicted"/>
<sequence length="233" mass="25622">MTQEYNIRSVTDQYQMQIFNMLRLTFTLLSCLMLSASSFAADIGVTMYDGPARSTTHNVRQDRVISVPDDQLIQVLYNTGEWLGISRKDQAYTSGTVVAKQGGKVYGWMNIAKGQGKPPRDLKTVVDVIKKHGVKVEALSDQKSLSFRMDNPKAPSGKTGEKAKNGVANLKDSTQVVNDVKDKANKAAADHKDKANKPTTDHKDVANANTTRVGVKNPVDQKNAPKQGKRWTA</sequence>
<comment type="caution">
    <text evidence="3">The sequence shown here is derived from an EMBL/GenBank/DDBJ whole genome shotgun (WGS) entry which is preliminary data.</text>
</comment>
<keyword evidence="2" id="KW-0732">Signal</keyword>
<feature type="region of interest" description="Disordered" evidence="1">
    <location>
        <begin position="177"/>
        <end position="233"/>
    </location>
</feature>
<dbReference type="EMBL" id="ML996084">
    <property type="protein sequence ID" value="KAF2154376.1"/>
    <property type="molecule type" value="Genomic_DNA"/>
</dbReference>
<evidence type="ECO:0000256" key="2">
    <source>
        <dbReference type="SAM" id="SignalP"/>
    </source>
</evidence>
<protein>
    <recommendedName>
        <fullName evidence="5">SH3b domain-containing protein</fullName>
    </recommendedName>
</protein>
<keyword evidence="4" id="KW-1185">Reference proteome</keyword>
<evidence type="ECO:0000256" key="1">
    <source>
        <dbReference type="SAM" id="MobiDB-lite"/>
    </source>
</evidence>
<dbReference type="Proteomes" id="UP000799439">
    <property type="component" value="Unassembled WGS sequence"/>
</dbReference>
<organism evidence="3 4">
    <name type="scientific">Myriangium duriaei CBS 260.36</name>
    <dbReference type="NCBI Taxonomy" id="1168546"/>
    <lineage>
        <taxon>Eukaryota</taxon>
        <taxon>Fungi</taxon>
        <taxon>Dikarya</taxon>
        <taxon>Ascomycota</taxon>
        <taxon>Pezizomycotina</taxon>
        <taxon>Dothideomycetes</taxon>
        <taxon>Dothideomycetidae</taxon>
        <taxon>Myriangiales</taxon>
        <taxon>Myriangiaceae</taxon>
        <taxon>Myriangium</taxon>
    </lineage>
</organism>
<feature type="compositionally biased region" description="Basic and acidic residues" evidence="1">
    <location>
        <begin position="179"/>
        <end position="205"/>
    </location>
</feature>
<accession>A0A9P4MP54</accession>
<reference evidence="3" key="1">
    <citation type="journal article" date="2020" name="Stud. Mycol.">
        <title>101 Dothideomycetes genomes: a test case for predicting lifestyles and emergence of pathogens.</title>
        <authorList>
            <person name="Haridas S."/>
            <person name="Albert R."/>
            <person name="Binder M."/>
            <person name="Bloem J."/>
            <person name="Labutti K."/>
            <person name="Salamov A."/>
            <person name="Andreopoulos B."/>
            <person name="Baker S."/>
            <person name="Barry K."/>
            <person name="Bills G."/>
            <person name="Bluhm B."/>
            <person name="Cannon C."/>
            <person name="Castanera R."/>
            <person name="Culley D."/>
            <person name="Daum C."/>
            <person name="Ezra D."/>
            <person name="Gonzalez J."/>
            <person name="Henrissat B."/>
            <person name="Kuo A."/>
            <person name="Liang C."/>
            <person name="Lipzen A."/>
            <person name="Lutzoni F."/>
            <person name="Magnuson J."/>
            <person name="Mondo S."/>
            <person name="Nolan M."/>
            <person name="Ohm R."/>
            <person name="Pangilinan J."/>
            <person name="Park H.-J."/>
            <person name="Ramirez L."/>
            <person name="Alfaro M."/>
            <person name="Sun H."/>
            <person name="Tritt A."/>
            <person name="Yoshinaga Y."/>
            <person name="Zwiers L.-H."/>
            <person name="Turgeon B."/>
            <person name="Goodwin S."/>
            <person name="Spatafora J."/>
            <person name="Crous P."/>
            <person name="Grigoriev I."/>
        </authorList>
    </citation>
    <scope>NUCLEOTIDE SEQUENCE</scope>
    <source>
        <strain evidence="3">CBS 260.36</strain>
    </source>
</reference>